<protein>
    <submittedName>
        <fullName evidence="2">Uncharacterized protein</fullName>
    </submittedName>
</protein>
<gene>
    <name evidence="2" type="ORF">CTEN210_07869</name>
</gene>
<reference evidence="2 3" key="1">
    <citation type="journal article" date="2021" name="Sci. Rep.">
        <title>The genome of the diatom Chaetoceros tenuissimus carries an ancient integrated fragment of an extant virus.</title>
        <authorList>
            <person name="Hongo Y."/>
            <person name="Kimura K."/>
            <person name="Takaki Y."/>
            <person name="Yoshida Y."/>
            <person name="Baba S."/>
            <person name="Kobayashi G."/>
            <person name="Nagasaki K."/>
            <person name="Hano T."/>
            <person name="Tomaru Y."/>
        </authorList>
    </citation>
    <scope>NUCLEOTIDE SEQUENCE [LARGE SCALE GENOMIC DNA]</scope>
    <source>
        <strain evidence="2 3">NIES-3715</strain>
    </source>
</reference>
<feature type="transmembrane region" description="Helical" evidence="1">
    <location>
        <begin position="54"/>
        <end position="75"/>
    </location>
</feature>
<keyword evidence="1" id="KW-0472">Membrane</keyword>
<evidence type="ECO:0000313" key="3">
    <source>
        <dbReference type="Proteomes" id="UP001054902"/>
    </source>
</evidence>
<keyword evidence="1" id="KW-1133">Transmembrane helix</keyword>
<evidence type="ECO:0000256" key="1">
    <source>
        <dbReference type="SAM" id="Phobius"/>
    </source>
</evidence>
<dbReference type="Proteomes" id="UP001054902">
    <property type="component" value="Unassembled WGS sequence"/>
</dbReference>
<keyword evidence="3" id="KW-1185">Reference proteome</keyword>
<keyword evidence="1" id="KW-0812">Transmembrane</keyword>
<dbReference type="EMBL" id="BLLK01000045">
    <property type="protein sequence ID" value="GFH51393.1"/>
    <property type="molecule type" value="Genomic_DNA"/>
</dbReference>
<name>A0AAD3H637_9STRA</name>
<proteinExistence type="predicted"/>
<feature type="transmembrane region" description="Helical" evidence="1">
    <location>
        <begin position="135"/>
        <end position="154"/>
    </location>
</feature>
<evidence type="ECO:0000313" key="2">
    <source>
        <dbReference type="EMBL" id="GFH51393.1"/>
    </source>
</evidence>
<dbReference type="AlphaFoldDB" id="A0AAD3H637"/>
<accession>A0AAD3H637</accession>
<comment type="caution">
    <text evidence="2">The sequence shown here is derived from an EMBL/GenBank/DDBJ whole genome shotgun (WGS) entry which is preliminary data.</text>
</comment>
<sequence length="163" mass="17985">MAAVNKIRINEELECLVGSEGNGPVVIAIGVPAGDAAIDKQVELKEIVARRRKYNFITAIIVLLSLVTSLGIIYREHCVQASQKFGADVKSTIHELALKQFLALQIIAGLNLVIWRKMKAANENGKVDRNFSFVAHTYFLATTLTQVWICVVILNQLSMIHGI</sequence>
<feature type="transmembrane region" description="Helical" evidence="1">
    <location>
        <begin position="96"/>
        <end position="115"/>
    </location>
</feature>
<organism evidence="2 3">
    <name type="scientific">Chaetoceros tenuissimus</name>
    <dbReference type="NCBI Taxonomy" id="426638"/>
    <lineage>
        <taxon>Eukaryota</taxon>
        <taxon>Sar</taxon>
        <taxon>Stramenopiles</taxon>
        <taxon>Ochrophyta</taxon>
        <taxon>Bacillariophyta</taxon>
        <taxon>Coscinodiscophyceae</taxon>
        <taxon>Chaetocerotophycidae</taxon>
        <taxon>Chaetocerotales</taxon>
        <taxon>Chaetocerotaceae</taxon>
        <taxon>Chaetoceros</taxon>
    </lineage>
</organism>